<name>A0ABN6K7P6_9ACTO</name>
<reference evidence="1 2" key="1">
    <citation type="submission" date="2021-08" db="EMBL/GenBank/DDBJ databases">
        <title>Whole genome sequence of novel Actinomyces species strain MAS-1.</title>
        <authorList>
            <person name="Saito M."/>
            <person name="Kuwahara N."/>
            <person name="Takizawa T."/>
            <person name="Gotouda H."/>
            <person name="Ochiai T."/>
        </authorList>
    </citation>
    <scope>NUCLEOTIDE SEQUENCE [LARGE SCALE GENOMIC DNA]</scope>
    <source>
        <strain evidence="1 2">MAS-1</strain>
    </source>
</reference>
<dbReference type="EMBL" id="AP025017">
    <property type="protein sequence ID" value="BDA65302.1"/>
    <property type="molecule type" value="Genomic_DNA"/>
</dbReference>
<organism evidence="1 2">
    <name type="scientific">Actinomyces capricornis</name>
    <dbReference type="NCBI Taxonomy" id="2755559"/>
    <lineage>
        <taxon>Bacteria</taxon>
        <taxon>Bacillati</taxon>
        <taxon>Actinomycetota</taxon>
        <taxon>Actinomycetes</taxon>
        <taxon>Actinomycetales</taxon>
        <taxon>Actinomycetaceae</taxon>
        <taxon>Actinomyces</taxon>
    </lineage>
</organism>
<sequence length="72" mass="7715">MAYLGDLDAGLLADPMEIVGVDAGLTDNDVAACLGREQGYERLGDKQDGCQAQCEVEGPGGFEEILHMEWVQ</sequence>
<accession>A0ABN6K7P6</accession>
<evidence type="ECO:0000313" key="1">
    <source>
        <dbReference type="EMBL" id="BDA65302.1"/>
    </source>
</evidence>
<keyword evidence="2" id="KW-1185">Reference proteome</keyword>
<protein>
    <submittedName>
        <fullName evidence="1">Uncharacterized protein</fullName>
    </submittedName>
</protein>
<evidence type="ECO:0000313" key="2">
    <source>
        <dbReference type="Proteomes" id="UP000824496"/>
    </source>
</evidence>
<proteinExistence type="predicted"/>
<dbReference type="Proteomes" id="UP000824496">
    <property type="component" value="Chromosome"/>
</dbReference>
<gene>
    <name evidence="1" type="ORF">MANAM107_21360</name>
</gene>